<dbReference type="EMBL" id="JXDI01000002">
    <property type="protein sequence ID" value="KAF2407032.1"/>
    <property type="molecule type" value="Genomic_DNA"/>
</dbReference>
<evidence type="ECO:0000313" key="1">
    <source>
        <dbReference type="EMBL" id="KAF2407032.1"/>
    </source>
</evidence>
<dbReference type="AlphaFoldDB" id="A0A1G9ZZ91"/>
<dbReference type="EMBL" id="LT629704">
    <property type="protein sequence ID" value="SDN26759.1"/>
    <property type="molecule type" value="Genomic_DNA"/>
</dbReference>
<proteinExistence type="predicted"/>
<sequence length="149" mass="16502">MQVINNSRPEYMPRLEHLLYGNNYSVSIDLYGPLDANRPLIEVLKSAVSSSCEVPRSVLISVDEARAHILESLLYPGDPAAGPIDLPAKRSEVTALVEQLLEGAHVNKADAIYTFHLAKGHPGYPVWWEFALDIHAQGRRWILLGSSSD</sequence>
<keyword evidence="4" id="KW-1185">Reference proteome</keyword>
<organism evidence="2 3">
    <name type="scientific">Pseudomonas antarctica</name>
    <dbReference type="NCBI Taxonomy" id="219572"/>
    <lineage>
        <taxon>Bacteria</taxon>
        <taxon>Pseudomonadati</taxon>
        <taxon>Pseudomonadota</taxon>
        <taxon>Gammaproteobacteria</taxon>
        <taxon>Pseudomonadales</taxon>
        <taxon>Pseudomonadaceae</taxon>
        <taxon>Pseudomonas</taxon>
    </lineage>
</organism>
<accession>A0A1G9ZZ91</accession>
<reference evidence="1 4" key="1">
    <citation type="submission" date="2015-01" db="EMBL/GenBank/DDBJ databases">
        <title>Genome Sequence of Pseudomonas antarctica CMS 35.</title>
        <authorList>
            <person name="Voget S."/>
            <person name="Chow J."/>
            <person name="Daniel R."/>
            <person name="Streit W."/>
        </authorList>
    </citation>
    <scope>NUCLEOTIDE SEQUENCE [LARGE SCALE GENOMIC DNA]</scope>
    <source>
        <strain evidence="1 4">CMS 35</strain>
    </source>
</reference>
<evidence type="ECO:0000313" key="4">
    <source>
        <dbReference type="Proteomes" id="UP000748067"/>
    </source>
</evidence>
<dbReference type="RefSeq" id="WP_083358126.1">
    <property type="nucleotide sequence ID" value="NZ_JBJGXR010000078.1"/>
</dbReference>
<evidence type="ECO:0000313" key="3">
    <source>
        <dbReference type="Proteomes" id="UP000182470"/>
    </source>
</evidence>
<protein>
    <submittedName>
        <fullName evidence="2">Uncharacterized protein</fullName>
    </submittedName>
</protein>
<gene>
    <name evidence="1" type="ORF">PSAN_39600</name>
    <name evidence="2" type="ORF">SAMN04490179_3406</name>
</gene>
<reference evidence="2 3" key="2">
    <citation type="submission" date="2016-10" db="EMBL/GenBank/DDBJ databases">
        <authorList>
            <person name="de Groot N.N."/>
        </authorList>
    </citation>
    <scope>NUCLEOTIDE SEQUENCE [LARGE SCALE GENOMIC DNA]</scope>
    <source>
        <strain evidence="2 3">BS2772</strain>
    </source>
</reference>
<dbReference type="Proteomes" id="UP000748067">
    <property type="component" value="Unassembled WGS sequence"/>
</dbReference>
<dbReference type="Proteomes" id="UP000182470">
    <property type="component" value="Chromosome I"/>
</dbReference>
<dbReference type="OrthoDB" id="8410554at2"/>
<name>A0A1G9ZZ91_9PSED</name>
<evidence type="ECO:0000313" key="2">
    <source>
        <dbReference type="EMBL" id="SDN26759.1"/>
    </source>
</evidence>